<evidence type="ECO:0000313" key="3">
    <source>
        <dbReference type="Proteomes" id="UP000759103"/>
    </source>
</evidence>
<dbReference type="InterPro" id="IPR013424">
    <property type="entry name" value="Ice-binding_C"/>
</dbReference>
<evidence type="ECO:0000313" key="2">
    <source>
        <dbReference type="EMBL" id="MBW6531497.1"/>
    </source>
</evidence>
<keyword evidence="3" id="KW-1185">Reference proteome</keyword>
<comment type="caution">
    <text evidence="2">The sequence shown here is derived from an EMBL/GenBank/DDBJ whole genome shotgun (WGS) entry which is preliminary data.</text>
</comment>
<dbReference type="Pfam" id="PF07589">
    <property type="entry name" value="PEP-CTERM"/>
    <property type="match status" value="1"/>
</dbReference>
<dbReference type="NCBIfam" id="TIGR02595">
    <property type="entry name" value="PEP_CTERM"/>
    <property type="match status" value="1"/>
</dbReference>
<dbReference type="RefSeq" id="WP_219748926.1">
    <property type="nucleotide sequence ID" value="NZ_JAHXZN010000003.1"/>
</dbReference>
<gene>
    <name evidence="2" type="ORF">KZ820_12200</name>
</gene>
<dbReference type="NCBIfam" id="NF035944">
    <property type="entry name" value="PEPxxWA-CTERM"/>
    <property type="match status" value="1"/>
</dbReference>
<protein>
    <submittedName>
        <fullName evidence="2">PEPxxWA-CTERM sorting domain-containing protein</fullName>
    </submittedName>
</protein>
<organism evidence="2 3">
    <name type="scientific">Sphingomonas citri</name>
    <dbReference type="NCBI Taxonomy" id="2862499"/>
    <lineage>
        <taxon>Bacteria</taxon>
        <taxon>Pseudomonadati</taxon>
        <taxon>Pseudomonadota</taxon>
        <taxon>Alphaproteobacteria</taxon>
        <taxon>Sphingomonadales</taxon>
        <taxon>Sphingomonadaceae</taxon>
        <taxon>Sphingomonas</taxon>
    </lineage>
</organism>
<sequence length="176" mass="18788">MQLAFASAAFLPGVSSATVFERTISVTATRFTSFENTISPYDELSLLLTVIVDTERGLVSSAIDSSTLGYPLQVSYVGSFYDYLQVATTPVSPFGLYVRPGLSEFGFTLTGLGSGNLGPGRVSYSTSDSSAVWYADSVDVKLVSAAVPEPASWAMMILGFAAIGYAMRRKTVLRFV</sequence>
<evidence type="ECO:0000259" key="1">
    <source>
        <dbReference type="Pfam" id="PF07589"/>
    </source>
</evidence>
<accession>A0ABS7BPE9</accession>
<feature type="domain" description="Ice-binding protein C-terminal" evidence="1">
    <location>
        <begin position="146"/>
        <end position="170"/>
    </location>
</feature>
<name>A0ABS7BPE9_9SPHN</name>
<reference evidence="2 3" key="1">
    <citation type="submission" date="2021-07" db="EMBL/GenBank/DDBJ databases">
        <title>Sphingomonas sp.</title>
        <authorList>
            <person name="Feng G."/>
            <person name="Li J."/>
            <person name="Pan M."/>
        </authorList>
    </citation>
    <scope>NUCLEOTIDE SEQUENCE [LARGE SCALE GENOMIC DNA]</scope>
    <source>
        <strain evidence="2 3">RRHST34</strain>
    </source>
</reference>
<proteinExistence type="predicted"/>
<dbReference type="EMBL" id="JAHXZN010000003">
    <property type="protein sequence ID" value="MBW6531497.1"/>
    <property type="molecule type" value="Genomic_DNA"/>
</dbReference>
<dbReference type="Proteomes" id="UP000759103">
    <property type="component" value="Unassembled WGS sequence"/>
</dbReference>